<proteinExistence type="inferred from homology"/>
<gene>
    <name evidence="4" type="ORF">BZA70DRAFT_280638</name>
</gene>
<sequence>MNRIIYTQSCLRVRTAVPSVCLQTVSTATKRVLAREFSGLATTNYAAKDSRIRQKTSSHLLAKPYSGRRNVSMEAQKTGANENGPAAKTFMSSKLASPDAPPKVPSITNPRKDESGNDMLVYITPRASKKLLEIMKTDNNPNVFLRVIVESGGCHGFQYLMGLKEDYNPEEDIIFELDGARVVMDEMSLSILKDSTVDYTTELIGSQFKVVNNPRASSSCGCGSSFDIDLGA</sequence>
<evidence type="ECO:0000313" key="4">
    <source>
        <dbReference type="EMBL" id="KAK7204389.1"/>
    </source>
</evidence>
<dbReference type="PANTHER" id="PTHR43011:SF1">
    <property type="entry name" value="IRON-SULFUR CLUSTER ASSEMBLY 2 HOMOLOG, MITOCHONDRIAL"/>
    <property type="match status" value="1"/>
</dbReference>
<dbReference type="Pfam" id="PF01521">
    <property type="entry name" value="Fe-S_biosyn"/>
    <property type="match status" value="1"/>
</dbReference>
<dbReference type="PANTHER" id="PTHR43011">
    <property type="entry name" value="IRON-SULFUR CLUSTER ASSEMBLY 2 HOMOLOG, MITOCHONDRIAL"/>
    <property type="match status" value="1"/>
</dbReference>
<comment type="caution">
    <text evidence="4">The sequence shown here is derived from an EMBL/GenBank/DDBJ whole genome shotgun (WGS) entry which is preliminary data.</text>
</comment>
<dbReference type="InterPro" id="IPR035903">
    <property type="entry name" value="HesB-like_dom_sf"/>
</dbReference>
<protein>
    <submittedName>
        <fullName evidence="4">Iron-sulfur protein Isa2</fullName>
    </submittedName>
</protein>
<dbReference type="InterPro" id="IPR016092">
    <property type="entry name" value="ATAP"/>
</dbReference>
<feature type="region of interest" description="Disordered" evidence="2">
    <location>
        <begin position="92"/>
        <end position="116"/>
    </location>
</feature>
<dbReference type="EMBL" id="JBBJBU010000008">
    <property type="protein sequence ID" value="KAK7204389.1"/>
    <property type="molecule type" value="Genomic_DNA"/>
</dbReference>
<reference evidence="4 5" key="1">
    <citation type="submission" date="2024-03" db="EMBL/GenBank/DDBJ databases">
        <title>Genome-scale model development and genomic sequencing of the oleaginous clade Lipomyces.</title>
        <authorList>
            <consortium name="Lawrence Berkeley National Laboratory"/>
            <person name="Czajka J.J."/>
            <person name="Han Y."/>
            <person name="Kim J."/>
            <person name="Mondo S.J."/>
            <person name="Hofstad B.A."/>
            <person name="Robles A."/>
            <person name="Haridas S."/>
            <person name="Riley R."/>
            <person name="LaButti K."/>
            <person name="Pangilinan J."/>
            <person name="Andreopoulos W."/>
            <person name="Lipzen A."/>
            <person name="Yan J."/>
            <person name="Wang M."/>
            <person name="Ng V."/>
            <person name="Grigoriev I.V."/>
            <person name="Spatafora J.W."/>
            <person name="Magnuson J.K."/>
            <person name="Baker S.E."/>
            <person name="Pomraning K.R."/>
        </authorList>
    </citation>
    <scope>NUCLEOTIDE SEQUENCE [LARGE SCALE GENOMIC DNA]</scope>
    <source>
        <strain evidence="4 5">Phaff 52-87</strain>
    </source>
</reference>
<dbReference type="GeneID" id="90038509"/>
<evidence type="ECO:0000256" key="2">
    <source>
        <dbReference type="SAM" id="MobiDB-lite"/>
    </source>
</evidence>
<dbReference type="InterPro" id="IPR000361">
    <property type="entry name" value="ATAP_core_dom"/>
</dbReference>
<organism evidence="4 5">
    <name type="scientific">Myxozyma melibiosi</name>
    <dbReference type="NCBI Taxonomy" id="54550"/>
    <lineage>
        <taxon>Eukaryota</taxon>
        <taxon>Fungi</taxon>
        <taxon>Dikarya</taxon>
        <taxon>Ascomycota</taxon>
        <taxon>Saccharomycotina</taxon>
        <taxon>Lipomycetes</taxon>
        <taxon>Lipomycetales</taxon>
        <taxon>Lipomycetaceae</taxon>
        <taxon>Myxozyma</taxon>
    </lineage>
</organism>
<dbReference type="Proteomes" id="UP001498771">
    <property type="component" value="Unassembled WGS sequence"/>
</dbReference>
<dbReference type="Gene3D" id="2.60.300.12">
    <property type="entry name" value="HesB-like domain"/>
    <property type="match status" value="1"/>
</dbReference>
<comment type="similarity">
    <text evidence="1">Belongs to the HesB/IscA family.</text>
</comment>
<accession>A0ABR1F3G0</accession>
<dbReference type="NCBIfam" id="TIGR00049">
    <property type="entry name" value="iron-sulfur cluster assembly accessory protein"/>
    <property type="match status" value="1"/>
</dbReference>
<dbReference type="SUPFAM" id="SSF89360">
    <property type="entry name" value="HesB-like domain"/>
    <property type="match status" value="1"/>
</dbReference>
<evidence type="ECO:0000313" key="5">
    <source>
        <dbReference type="Proteomes" id="UP001498771"/>
    </source>
</evidence>
<dbReference type="RefSeq" id="XP_064767422.1">
    <property type="nucleotide sequence ID" value="XM_064912997.1"/>
</dbReference>
<evidence type="ECO:0000256" key="1">
    <source>
        <dbReference type="ARBA" id="ARBA00006718"/>
    </source>
</evidence>
<keyword evidence="5" id="KW-1185">Reference proteome</keyword>
<evidence type="ECO:0000259" key="3">
    <source>
        <dbReference type="Pfam" id="PF01521"/>
    </source>
</evidence>
<feature type="domain" description="Core" evidence="3">
    <location>
        <begin position="119"/>
        <end position="223"/>
    </location>
</feature>
<name>A0ABR1F3G0_9ASCO</name>